<dbReference type="Pfam" id="PF00857">
    <property type="entry name" value="Isochorismatase"/>
    <property type="match status" value="1"/>
</dbReference>
<evidence type="ECO:0000259" key="2">
    <source>
        <dbReference type="Pfam" id="PF00857"/>
    </source>
</evidence>
<dbReference type="SUPFAM" id="SSF52499">
    <property type="entry name" value="Isochorismatase-like hydrolases"/>
    <property type="match status" value="1"/>
</dbReference>
<dbReference type="Gene3D" id="3.40.50.850">
    <property type="entry name" value="Isochorismatase-like"/>
    <property type="match status" value="1"/>
</dbReference>
<dbReference type="InterPro" id="IPR050272">
    <property type="entry name" value="Isochorismatase-like_hydrls"/>
</dbReference>
<organism evidence="3 4">
    <name type="scientific">Embleya scabrispora</name>
    <dbReference type="NCBI Taxonomy" id="159449"/>
    <lineage>
        <taxon>Bacteria</taxon>
        <taxon>Bacillati</taxon>
        <taxon>Actinomycetota</taxon>
        <taxon>Actinomycetes</taxon>
        <taxon>Kitasatosporales</taxon>
        <taxon>Streptomycetaceae</taxon>
        <taxon>Embleya</taxon>
    </lineage>
</organism>
<dbReference type="InterPro" id="IPR000868">
    <property type="entry name" value="Isochorismatase-like_dom"/>
</dbReference>
<dbReference type="RefSeq" id="WP_078979842.1">
    <property type="nucleotide sequence ID" value="NZ_MWQN01000002.1"/>
</dbReference>
<dbReference type="Proteomes" id="UP000190037">
    <property type="component" value="Unassembled WGS sequence"/>
</dbReference>
<protein>
    <submittedName>
        <fullName evidence="3">Cysteine hydrolase</fullName>
    </submittedName>
</protein>
<dbReference type="EMBL" id="MWQN01000002">
    <property type="protein sequence ID" value="OPC78640.1"/>
    <property type="molecule type" value="Genomic_DNA"/>
</dbReference>
<evidence type="ECO:0000256" key="1">
    <source>
        <dbReference type="ARBA" id="ARBA00022801"/>
    </source>
</evidence>
<reference evidence="3 4" key="1">
    <citation type="submission" date="2017-03" db="EMBL/GenBank/DDBJ databases">
        <title>Draft genome sequence of Streptomyces scabrisporus NF3, endophyte isolated from Amphipterygium adstringens.</title>
        <authorList>
            <person name="Vazquez M."/>
            <person name="Ceapa C.D."/>
            <person name="Rodriguez Luna D."/>
            <person name="Sanchez Esquivel S."/>
        </authorList>
    </citation>
    <scope>NUCLEOTIDE SEQUENCE [LARGE SCALE GENOMIC DNA]</scope>
    <source>
        <strain evidence="3 4">NF3</strain>
    </source>
</reference>
<feature type="domain" description="Isochorismatase-like" evidence="2">
    <location>
        <begin position="9"/>
        <end position="147"/>
    </location>
</feature>
<dbReference type="PANTHER" id="PTHR43540">
    <property type="entry name" value="PEROXYUREIDOACRYLATE/UREIDOACRYLATE AMIDOHYDROLASE-RELATED"/>
    <property type="match status" value="1"/>
</dbReference>
<dbReference type="InterPro" id="IPR036380">
    <property type="entry name" value="Isochorismatase-like_sf"/>
</dbReference>
<gene>
    <name evidence="3" type="ORF">B4N89_31190</name>
</gene>
<proteinExistence type="predicted"/>
<keyword evidence="1 3" id="KW-0378">Hydrolase</keyword>
<name>A0A1T3NPK5_9ACTN</name>
<evidence type="ECO:0000313" key="4">
    <source>
        <dbReference type="Proteomes" id="UP000190037"/>
    </source>
</evidence>
<evidence type="ECO:0000313" key="3">
    <source>
        <dbReference type="EMBL" id="OPC78640.1"/>
    </source>
</evidence>
<dbReference type="PANTHER" id="PTHR43540:SF1">
    <property type="entry name" value="ISOCHORISMATASE HYDROLASE"/>
    <property type="match status" value="1"/>
</dbReference>
<sequence>MTQNVDAVSALIIVDVQVAFVTGEGAVPDAARVVDRVGALLTEARARGSLVVHLQNDGPVGADDETGSPGWELMLPVRLGPREVVIRKTEDDGFDGTSLAEVLATADVAGVAVCGVMSEMCVGATARAALERGYRVVLPHDAHATYDIPAAPGISEAVPAAMVSRVAEWALGDEVEIVPHAEDVVFTTAGTGTARPENAEHPA</sequence>
<dbReference type="OrthoDB" id="3429567at2"/>
<dbReference type="GO" id="GO:0016787">
    <property type="term" value="F:hydrolase activity"/>
    <property type="evidence" value="ECO:0007669"/>
    <property type="project" value="UniProtKB-KW"/>
</dbReference>
<dbReference type="STRING" id="159449.B4N89_31190"/>
<comment type="caution">
    <text evidence="3">The sequence shown here is derived from an EMBL/GenBank/DDBJ whole genome shotgun (WGS) entry which is preliminary data.</text>
</comment>
<keyword evidence="4" id="KW-1185">Reference proteome</keyword>
<accession>A0A1T3NPK5</accession>
<dbReference type="AlphaFoldDB" id="A0A1T3NPK5"/>